<gene>
    <name evidence="1" type="ORF">NITFAB_0511</name>
</gene>
<evidence type="ECO:0000313" key="1">
    <source>
        <dbReference type="EMBL" id="SPS04922.1"/>
    </source>
</evidence>
<dbReference type="EMBL" id="LS423452">
    <property type="protein sequence ID" value="SPS04922.1"/>
    <property type="molecule type" value="Genomic_DNA"/>
</dbReference>
<proteinExistence type="predicted"/>
<reference evidence="1" key="1">
    <citation type="submission" date="2018-05" db="EMBL/GenBank/DDBJ databases">
        <authorList>
            <person name="Lanie J.A."/>
            <person name="Ng W.-L."/>
            <person name="Kazmierczak K.M."/>
            <person name="Andrzejewski T.M."/>
            <person name="Davidsen T.M."/>
            <person name="Wayne K.J."/>
            <person name="Tettelin H."/>
            <person name="Glass J.I."/>
            <person name="Rusch D."/>
            <person name="Podicherti R."/>
            <person name="Tsui H.-C.T."/>
            <person name="Winkler M.E."/>
        </authorList>
    </citation>
    <scope>NUCLEOTIDE SEQUENCE</scope>
    <source>
        <strain evidence="1">KNB</strain>
    </source>
</reference>
<organism evidence="1">
    <name type="scientific">Candidatus Nitrotoga fabula</name>
    <dbReference type="NCBI Taxonomy" id="2182327"/>
    <lineage>
        <taxon>Bacteria</taxon>
        <taxon>Pseudomonadati</taxon>
        <taxon>Pseudomonadota</taxon>
        <taxon>Betaproteobacteria</taxon>
        <taxon>Nitrosomonadales</taxon>
        <taxon>Gallionellaceae</taxon>
        <taxon>Candidatus Nitrotoga</taxon>
    </lineage>
</organism>
<dbReference type="AlphaFoldDB" id="A0A2X0R4U5"/>
<protein>
    <submittedName>
        <fullName evidence="1">Uncharacterized protein</fullName>
    </submittedName>
</protein>
<accession>A0A2X0R4U5</accession>
<sequence length="26" mass="3006">MRNLNHIKLKLSSFVDIDSDFISKNA</sequence>
<name>A0A2X0R4U5_9PROT</name>